<dbReference type="EMBL" id="OU963869">
    <property type="protein sequence ID" value="CAH0394476.1"/>
    <property type="molecule type" value="Genomic_DNA"/>
</dbReference>
<dbReference type="AlphaFoldDB" id="A0A9P0AH64"/>
<sequence length="310" mass="34274">MADNRSRSNSSSDGENETSVVLKKRRGRPQKSWDAAMSRSTLYQRLREQEQSLLSSTSAQSVHAGPSDEVALPEEFDASVCQSQPDCEMVSACEAPDDDVCQVPIVDDDCVSVSESFNFHWEGDVNFDAVSEESNDPVDPLPFPNPISVDINDPVNPSPSLYPDHGDSLSDCEVDSDSASDVPSMGNSLSEDDYIEPDNDEVLPVETAVREWASVHNITNLATSDLLRRLSNSHPNFSASLRIDARTILHTPPEKVGLTPVPPGHYYNIGFRSHYRVYLYYLSQSQLSSRSSVLMGSLLQRVIFLTRGQF</sequence>
<feature type="compositionally biased region" description="Polar residues" evidence="1">
    <location>
        <begin position="179"/>
        <end position="189"/>
    </location>
</feature>
<accession>A0A9P0AH64</accession>
<reference evidence="2" key="1">
    <citation type="submission" date="2021-12" db="EMBL/GenBank/DDBJ databases">
        <authorList>
            <person name="King R."/>
        </authorList>
    </citation>
    <scope>NUCLEOTIDE SEQUENCE</scope>
</reference>
<keyword evidence="3" id="KW-1185">Reference proteome</keyword>
<evidence type="ECO:0000313" key="3">
    <source>
        <dbReference type="Proteomes" id="UP001152759"/>
    </source>
</evidence>
<name>A0A9P0AH64_BEMTA</name>
<feature type="region of interest" description="Disordered" evidence="1">
    <location>
        <begin position="152"/>
        <end position="196"/>
    </location>
</feature>
<organism evidence="2 3">
    <name type="scientific">Bemisia tabaci</name>
    <name type="common">Sweetpotato whitefly</name>
    <name type="synonym">Aleurodes tabaci</name>
    <dbReference type="NCBI Taxonomy" id="7038"/>
    <lineage>
        <taxon>Eukaryota</taxon>
        <taxon>Metazoa</taxon>
        <taxon>Ecdysozoa</taxon>
        <taxon>Arthropoda</taxon>
        <taxon>Hexapoda</taxon>
        <taxon>Insecta</taxon>
        <taxon>Pterygota</taxon>
        <taxon>Neoptera</taxon>
        <taxon>Paraneoptera</taxon>
        <taxon>Hemiptera</taxon>
        <taxon>Sternorrhyncha</taxon>
        <taxon>Aleyrodoidea</taxon>
        <taxon>Aleyrodidae</taxon>
        <taxon>Aleyrodinae</taxon>
        <taxon>Bemisia</taxon>
    </lineage>
</organism>
<feature type="compositionally biased region" description="Polar residues" evidence="1">
    <location>
        <begin position="51"/>
        <end position="61"/>
    </location>
</feature>
<dbReference type="Proteomes" id="UP001152759">
    <property type="component" value="Chromosome 8"/>
</dbReference>
<evidence type="ECO:0000256" key="1">
    <source>
        <dbReference type="SAM" id="MobiDB-lite"/>
    </source>
</evidence>
<proteinExistence type="predicted"/>
<evidence type="ECO:0000313" key="2">
    <source>
        <dbReference type="EMBL" id="CAH0394476.1"/>
    </source>
</evidence>
<feature type="region of interest" description="Disordered" evidence="1">
    <location>
        <begin position="49"/>
        <end position="68"/>
    </location>
</feature>
<gene>
    <name evidence="2" type="ORF">BEMITA_LOCUS12771</name>
</gene>
<feature type="region of interest" description="Disordered" evidence="1">
    <location>
        <begin position="1"/>
        <end position="36"/>
    </location>
</feature>
<protein>
    <submittedName>
        <fullName evidence="2">Uncharacterized protein</fullName>
    </submittedName>
</protein>